<comment type="caution">
    <text evidence="1">The sequence shown here is derived from an EMBL/GenBank/DDBJ whole genome shotgun (WGS) entry which is preliminary data.</text>
</comment>
<dbReference type="Proteomes" id="UP000605986">
    <property type="component" value="Unassembled WGS sequence"/>
</dbReference>
<gene>
    <name evidence="1" type="ORF">F53441_81</name>
</gene>
<keyword evidence="2" id="KW-1185">Reference proteome</keyword>
<dbReference type="EMBL" id="JAADJG010000003">
    <property type="protein sequence ID" value="KAF4458146.1"/>
    <property type="molecule type" value="Genomic_DNA"/>
</dbReference>
<protein>
    <submittedName>
        <fullName evidence="1">Uncharacterized protein</fullName>
    </submittedName>
</protein>
<evidence type="ECO:0000313" key="2">
    <source>
        <dbReference type="Proteomes" id="UP000605986"/>
    </source>
</evidence>
<dbReference type="PANTHER" id="PTHR40640:SF1">
    <property type="entry name" value="ANCHORED GLYCOPROTEIN, PUTATIVE (AFU_ORTHOLOGUE AFUA_8G04860)-RELATED"/>
    <property type="match status" value="1"/>
</dbReference>
<evidence type="ECO:0000313" key="1">
    <source>
        <dbReference type="EMBL" id="KAF4458146.1"/>
    </source>
</evidence>
<proteinExistence type="predicted"/>
<name>A0A8H4P6Q5_9HYPO</name>
<accession>A0A8H4P6Q5</accession>
<dbReference type="AlphaFoldDB" id="A0A8H4P6Q5"/>
<reference evidence="1" key="1">
    <citation type="submission" date="2020-01" db="EMBL/GenBank/DDBJ databases">
        <title>Identification and distribution of gene clusters putatively required for synthesis of sphingolipid metabolism inhibitors in phylogenetically diverse species of the filamentous fungus Fusarium.</title>
        <authorList>
            <person name="Kim H.-S."/>
            <person name="Busman M."/>
            <person name="Brown D.W."/>
            <person name="Divon H."/>
            <person name="Uhlig S."/>
            <person name="Proctor R.H."/>
        </authorList>
    </citation>
    <scope>NUCLEOTIDE SEQUENCE</scope>
    <source>
        <strain evidence="1">NRRL 53441</strain>
    </source>
</reference>
<sequence>MPSSALVTPLPVFAQSDHQAPLVAEVIGADATATTYVLNCPYVEPDSEEARTAECGAYNNTYTLGPWMSKTLPPGAASTGNFDLYISMPYEEPWKFSVHCEMSRTVATKCVTTNIGGNDDGHPTSTITNTDELDGLGFGTVAFGPVTITAGLELLNAKHTGAATATATGIDATKASSEASGSEASSAATPVNTSGASSSFVRFFGALSAAGFAAALVMF</sequence>
<dbReference type="PANTHER" id="PTHR40640">
    <property type="entry name" value="ANCHORED GLYCOPROTEIN, PUTATIVE (AFU_ORTHOLOGUE AFUA_8G04860)-RELATED"/>
    <property type="match status" value="1"/>
</dbReference>
<dbReference type="OrthoDB" id="4991875at2759"/>
<organism evidence="1 2">
    <name type="scientific">Fusarium austroafricanum</name>
    <dbReference type="NCBI Taxonomy" id="2364996"/>
    <lineage>
        <taxon>Eukaryota</taxon>
        <taxon>Fungi</taxon>
        <taxon>Dikarya</taxon>
        <taxon>Ascomycota</taxon>
        <taxon>Pezizomycotina</taxon>
        <taxon>Sordariomycetes</taxon>
        <taxon>Hypocreomycetidae</taxon>
        <taxon>Hypocreales</taxon>
        <taxon>Nectriaceae</taxon>
        <taxon>Fusarium</taxon>
        <taxon>Fusarium concolor species complex</taxon>
    </lineage>
</organism>